<protein>
    <submittedName>
        <fullName evidence="1">DUF951 domain-containing protein</fullName>
    </submittedName>
</protein>
<evidence type="ECO:0000313" key="1">
    <source>
        <dbReference type="EMBL" id="MFC5628827.1"/>
    </source>
</evidence>
<reference evidence="2" key="1">
    <citation type="journal article" date="2019" name="Int. J. Syst. Evol. Microbiol.">
        <title>The Global Catalogue of Microorganisms (GCM) 10K type strain sequencing project: providing services to taxonomists for standard genome sequencing and annotation.</title>
        <authorList>
            <consortium name="The Broad Institute Genomics Platform"/>
            <consortium name="The Broad Institute Genome Sequencing Center for Infectious Disease"/>
            <person name="Wu L."/>
            <person name="Ma J."/>
        </authorList>
    </citation>
    <scope>NUCLEOTIDE SEQUENCE [LARGE SCALE GENOMIC DNA]</scope>
    <source>
        <strain evidence="2">CGMCC 1.15790</strain>
    </source>
</reference>
<gene>
    <name evidence="1" type="ORF">ACFPTR_08050</name>
</gene>
<sequence>MAKDSFSLHDIVEMKKPHPCGENSWTIIRMGADIRIKCNGCGHSVMLPRREFRKKIKKVIAHAGETKEDESR</sequence>
<evidence type="ECO:0000313" key="2">
    <source>
        <dbReference type="Proteomes" id="UP001596143"/>
    </source>
</evidence>
<dbReference type="EMBL" id="JBHSPF010000036">
    <property type="protein sequence ID" value="MFC5628827.1"/>
    <property type="molecule type" value="Genomic_DNA"/>
</dbReference>
<keyword evidence="2" id="KW-1185">Reference proteome</keyword>
<dbReference type="InterPro" id="IPR009296">
    <property type="entry name" value="DUF951"/>
</dbReference>
<dbReference type="Pfam" id="PF06107">
    <property type="entry name" value="DUF951"/>
    <property type="match status" value="1"/>
</dbReference>
<name>A0ABW0U5P5_9BACI</name>
<dbReference type="PIRSF" id="PIRSF037263">
    <property type="entry name" value="DUF951_bac"/>
    <property type="match status" value="1"/>
</dbReference>
<dbReference type="PANTHER" id="PTHR38455">
    <property type="entry name" value="HYPOTHETICAL CYTOSOLIC PROTEIN"/>
    <property type="match status" value="1"/>
</dbReference>
<dbReference type="RefSeq" id="WP_270896519.1">
    <property type="nucleotide sequence ID" value="NZ_JBHSPF010000036.1"/>
</dbReference>
<proteinExistence type="predicted"/>
<accession>A0ABW0U5P5</accession>
<dbReference type="PANTHER" id="PTHR38455:SF1">
    <property type="entry name" value="DUF951 DOMAIN-CONTAINING PROTEIN"/>
    <property type="match status" value="1"/>
</dbReference>
<comment type="caution">
    <text evidence="1">The sequence shown here is derived from an EMBL/GenBank/DDBJ whole genome shotgun (WGS) entry which is preliminary data.</text>
</comment>
<dbReference type="Proteomes" id="UP001596143">
    <property type="component" value="Unassembled WGS sequence"/>
</dbReference>
<organism evidence="1 2">
    <name type="scientific">Aliibacillus thermotolerans</name>
    <dbReference type="NCBI Taxonomy" id="1834418"/>
    <lineage>
        <taxon>Bacteria</taxon>
        <taxon>Bacillati</taxon>
        <taxon>Bacillota</taxon>
        <taxon>Bacilli</taxon>
        <taxon>Bacillales</taxon>
        <taxon>Bacillaceae</taxon>
        <taxon>Aliibacillus</taxon>
    </lineage>
</organism>